<reference evidence="3 4" key="1">
    <citation type="submission" date="2020-07" db="EMBL/GenBank/DDBJ databases">
        <authorList>
            <person name="Cui H."/>
        </authorList>
    </citation>
    <scope>NUCLEOTIDE SEQUENCE [LARGE SCALE GENOMIC DNA]</scope>
    <source>
        <strain evidence="3 4">YPL8</strain>
    </source>
</reference>
<keyword evidence="4" id="KW-1185">Reference proteome</keyword>
<evidence type="ECO:0000313" key="3">
    <source>
        <dbReference type="EMBL" id="QLG47872.1"/>
    </source>
</evidence>
<evidence type="ECO:0000313" key="4">
    <source>
        <dbReference type="Proteomes" id="UP000509241"/>
    </source>
</evidence>
<accession>A0A7D5GJJ1</accession>
<proteinExistence type="predicted"/>
<feature type="domain" description="Ribbon-helix-helix protein CopG" evidence="2">
    <location>
        <begin position="4"/>
        <end position="46"/>
    </location>
</feature>
<evidence type="ECO:0000256" key="1">
    <source>
        <dbReference type="SAM" id="MobiDB-lite"/>
    </source>
</evidence>
<dbReference type="EMBL" id="CP058601">
    <property type="protein sequence ID" value="QLG47872.1"/>
    <property type="molecule type" value="Genomic_DNA"/>
</dbReference>
<dbReference type="Pfam" id="PF01402">
    <property type="entry name" value="RHH_1"/>
    <property type="match status" value="1"/>
</dbReference>
<name>A0A7D5GJJ1_9EURY</name>
<dbReference type="Proteomes" id="UP000509241">
    <property type="component" value="Chromosome"/>
</dbReference>
<gene>
    <name evidence="3" type="ORF">HYG82_02935</name>
</gene>
<dbReference type="KEGG" id="haly:HYG82_02935"/>
<dbReference type="AlphaFoldDB" id="A0A7D5GJJ1"/>
<dbReference type="GO" id="GO:0006355">
    <property type="term" value="P:regulation of DNA-templated transcription"/>
    <property type="evidence" value="ECO:0007669"/>
    <property type="project" value="InterPro"/>
</dbReference>
<dbReference type="InterPro" id="IPR002145">
    <property type="entry name" value="CopG"/>
</dbReference>
<dbReference type="GeneID" id="56032212"/>
<feature type="region of interest" description="Disordered" evidence="1">
    <location>
        <begin position="22"/>
        <end position="66"/>
    </location>
</feature>
<dbReference type="RefSeq" id="WP_179259614.1">
    <property type="nucleotide sequence ID" value="NZ_CP058601.1"/>
</dbReference>
<sequence>MAETSIYLDEDLKADLDEIAHERSSPGNRVSRSAIIQEAAQEYVDRHRSEEDLGEGDSPGEATAQN</sequence>
<dbReference type="OrthoDB" id="25654at2157"/>
<dbReference type="CDD" id="cd21631">
    <property type="entry name" value="RHH_CopG_NikR-like"/>
    <property type="match status" value="1"/>
</dbReference>
<protein>
    <submittedName>
        <fullName evidence="3">Ribbon-helix-helix protein, CopG family</fullName>
    </submittedName>
</protein>
<evidence type="ECO:0000259" key="2">
    <source>
        <dbReference type="Pfam" id="PF01402"/>
    </source>
</evidence>
<organism evidence="3 4">
    <name type="scientific">Natrinema halophilum</name>
    <dbReference type="NCBI Taxonomy" id="1699371"/>
    <lineage>
        <taxon>Archaea</taxon>
        <taxon>Methanobacteriati</taxon>
        <taxon>Methanobacteriota</taxon>
        <taxon>Stenosarchaea group</taxon>
        <taxon>Halobacteria</taxon>
        <taxon>Halobacteriales</taxon>
        <taxon>Natrialbaceae</taxon>
        <taxon>Natrinema</taxon>
    </lineage>
</organism>